<proteinExistence type="predicted"/>
<evidence type="ECO:0000256" key="1">
    <source>
        <dbReference type="SAM" id="MobiDB-lite"/>
    </source>
</evidence>
<accession>A0A433SBL9</accession>
<feature type="domain" description="Smr" evidence="2">
    <location>
        <begin position="144"/>
        <end position="225"/>
    </location>
</feature>
<keyword evidence="3" id="KW-0255">Endonuclease</keyword>
<dbReference type="GO" id="GO:0016787">
    <property type="term" value="F:hydrolase activity"/>
    <property type="evidence" value="ECO:0007669"/>
    <property type="project" value="UniProtKB-KW"/>
</dbReference>
<sequence length="230" mass="25697">MKKTNHSNPSAVSSPAQAVNSLADLKQLKKELQQRTQQAEEEKKRAQEQAHKVRAEQNLFRSSMGDVTPLKNTGRVVLRPPKPTPHPKQREQDEQRVLQESLSDEFDVESLLDTDEALSFRQSGIGTDVVRKLRRGHWALQAQLDLHGYRRDEAREALSAFLREATKQGLRCVRIVHGKGLGSPGKTPVLKTWVMSWLAQKNDVLAYTQARAAEGGAGALIVLLRTSQPV</sequence>
<dbReference type="RefSeq" id="WP_239442408.1">
    <property type="nucleotide sequence ID" value="NZ_PQSP01000006.1"/>
</dbReference>
<evidence type="ECO:0000259" key="2">
    <source>
        <dbReference type="PROSITE" id="PS50828"/>
    </source>
</evidence>
<dbReference type="Proteomes" id="UP000286947">
    <property type="component" value="Unassembled WGS sequence"/>
</dbReference>
<dbReference type="InterPro" id="IPR002625">
    <property type="entry name" value="Smr_dom"/>
</dbReference>
<organism evidence="3 4">
    <name type="scientific">Saezia sanguinis</name>
    <dbReference type="NCBI Taxonomy" id="1965230"/>
    <lineage>
        <taxon>Bacteria</taxon>
        <taxon>Pseudomonadati</taxon>
        <taxon>Pseudomonadota</taxon>
        <taxon>Betaproteobacteria</taxon>
        <taxon>Burkholderiales</taxon>
        <taxon>Saeziaceae</taxon>
        <taxon>Saezia</taxon>
    </lineage>
</organism>
<evidence type="ECO:0000313" key="4">
    <source>
        <dbReference type="Proteomes" id="UP000286947"/>
    </source>
</evidence>
<evidence type="ECO:0000313" key="3">
    <source>
        <dbReference type="EMBL" id="RUS66131.1"/>
    </source>
</evidence>
<dbReference type="SUPFAM" id="SSF160443">
    <property type="entry name" value="SMR domain-like"/>
    <property type="match status" value="1"/>
</dbReference>
<keyword evidence="3" id="KW-0378">Hydrolase</keyword>
<dbReference type="Gene3D" id="3.30.1370.110">
    <property type="match status" value="1"/>
</dbReference>
<dbReference type="GO" id="GO:0004519">
    <property type="term" value="F:endonuclease activity"/>
    <property type="evidence" value="ECO:0007669"/>
    <property type="project" value="UniProtKB-KW"/>
</dbReference>
<feature type="compositionally biased region" description="Polar residues" evidence="1">
    <location>
        <begin position="1"/>
        <end position="20"/>
    </location>
</feature>
<feature type="region of interest" description="Disordered" evidence="1">
    <location>
        <begin position="1"/>
        <end position="95"/>
    </location>
</feature>
<protein>
    <submittedName>
        <fullName evidence="3">Putative DNA endonuclease SmrA</fullName>
        <ecNumber evidence="3">3.1.-.-</ecNumber>
    </submittedName>
</protein>
<dbReference type="Pfam" id="PF01713">
    <property type="entry name" value="Smr"/>
    <property type="match status" value="1"/>
</dbReference>
<dbReference type="InterPro" id="IPR036063">
    <property type="entry name" value="Smr_dom_sf"/>
</dbReference>
<comment type="caution">
    <text evidence="3">The sequence shown here is derived from an EMBL/GenBank/DDBJ whole genome shotgun (WGS) entry which is preliminary data.</text>
</comment>
<reference evidence="3 4" key="1">
    <citation type="submission" date="2018-01" db="EMBL/GenBank/DDBJ databases">
        <title>Saezia sanguinis gen. nov., sp. nov., in the order Burkholderiales isolated from human blood.</title>
        <authorList>
            <person name="Medina-Pascual M.J."/>
            <person name="Valdezate S."/>
            <person name="Monzon S."/>
            <person name="Cuesta I."/>
            <person name="Carrasco G."/>
            <person name="Villalon P."/>
            <person name="Saez-Nieto J.A."/>
        </authorList>
    </citation>
    <scope>NUCLEOTIDE SEQUENCE [LARGE SCALE GENOMIC DNA]</scope>
    <source>
        <strain evidence="3 4">CNM695-12</strain>
    </source>
</reference>
<dbReference type="SMART" id="SM00463">
    <property type="entry name" value="SMR"/>
    <property type="match status" value="1"/>
</dbReference>
<gene>
    <name evidence="3" type="primary">smrA</name>
    <name evidence="3" type="ORF">CUZ56_02209</name>
</gene>
<feature type="compositionally biased region" description="Basic and acidic residues" evidence="1">
    <location>
        <begin position="26"/>
        <end position="55"/>
    </location>
</feature>
<dbReference type="PROSITE" id="PS50828">
    <property type="entry name" value="SMR"/>
    <property type="match status" value="1"/>
</dbReference>
<dbReference type="PANTHER" id="PTHR35562">
    <property type="entry name" value="DNA ENDONUCLEASE SMRA-RELATED"/>
    <property type="match status" value="1"/>
</dbReference>
<dbReference type="AlphaFoldDB" id="A0A433SBL9"/>
<keyword evidence="4" id="KW-1185">Reference proteome</keyword>
<dbReference type="EMBL" id="PQSP01000006">
    <property type="protein sequence ID" value="RUS66131.1"/>
    <property type="molecule type" value="Genomic_DNA"/>
</dbReference>
<dbReference type="PANTHER" id="PTHR35562:SF2">
    <property type="entry name" value="DNA ENDONUCLEASE SMRA-RELATED"/>
    <property type="match status" value="1"/>
</dbReference>
<dbReference type="EC" id="3.1.-.-" evidence="3"/>
<name>A0A433SBL9_9BURK</name>
<keyword evidence="3" id="KW-0540">Nuclease</keyword>